<evidence type="ECO:0000259" key="1">
    <source>
        <dbReference type="Pfam" id="PF06985"/>
    </source>
</evidence>
<reference evidence="2" key="1">
    <citation type="journal article" date="2021" name="Nat. Commun.">
        <title>Genetic determinants of endophytism in the Arabidopsis root mycobiome.</title>
        <authorList>
            <person name="Mesny F."/>
            <person name="Miyauchi S."/>
            <person name="Thiergart T."/>
            <person name="Pickel B."/>
            <person name="Atanasova L."/>
            <person name="Karlsson M."/>
            <person name="Huettel B."/>
            <person name="Barry K.W."/>
            <person name="Haridas S."/>
            <person name="Chen C."/>
            <person name="Bauer D."/>
            <person name="Andreopoulos W."/>
            <person name="Pangilinan J."/>
            <person name="LaButti K."/>
            <person name="Riley R."/>
            <person name="Lipzen A."/>
            <person name="Clum A."/>
            <person name="Drula E."/>
            <person name="Henrissat B."/>
            <person name="Kohler A."/>
            <person name="Grigoriev I.V."/>
            <person name="Martin F.M."/>
            <person name="Hacquard S."/>
        </authorList>
    </citation>
    <scope>NUCLEOTIDE SEQUENCE</scope>
    <source>
        <strain evidence="2">MPI-CAGE-AT-0147</strain>
    </source>
</reference>
<evidence type="ECO:0000313" key="2">
    <source>
        <dbReference type="EMBL" id="KAH7130986.1"/>
    </source>
</evidence>
<dbReference type="EMBL" id="JAGMUV010000017">
    <property type="protein sequence ID" value="KAH7130986.1"/>
    <property type="molecule type" value="Genomic_DNA"/>
</dbReference>
<comment type="caution">
    <text evidence="2">The sequence shown here is derived from an EMBL/GenBank/DDBJ whole genome shotgun (WGS) entry which is preliminary data.</text>
</comment>
<accession>A0A9P9E5B5</accession>
<protein>
    <submittedName>
        <fullName evidence="2">Heterokaryon incompatibility protein-domain-containing protein</fullName>
    </submittedName>
</protein>
<dbReference type="Proteomes" id="UP000738349">
    <property type="component" value="Unassembled WGS sequence"/>
</dbReference>
<feature type="domain" description="Heterokaryon incompatibility" evidence="1">
    <location>
        <begin position="47"/>
        <end position="224"/>
    </location>
</feature>
<dbReference type="Pfam" id="PF06985">
    <property type="entry name" value="HET"/>
    <property type="match status" value="1"/>
</dbReference>
<dbReference type="OrthoDB" id="4476201at2759"/>
<dbReference type="PANTHER" id="PTHR24148">
    <property type="entry name" value="ANKYRIN REPEAT DOMAIN-CONTAINING PROTEIN 39 HOMOLOG-RELATED"/>
    <property type="match status" value="1"/>
</dbReference>
<dbReference type="InterPro" id="IPR052895">
    <property type="entry name" value="HetReg/Transcr_Mod"/>
</dbReference>
<organism evidence="2 3">
    <name type="scientific">Dactylonectria macrodidyma</name>
    <dbReference type="NCBI Taxonomy" id="307937"/>
    <lineage>
        <taxon>Eukaryota</taxon>
        <taxon>Fungi</taxon>
        <taxon>Dikarya</taxon>
        <taxon>Ascomycota</taxon>
        <taxon>Pezizomycotina</taxon>
        <taxon>Sordariomycetes</taxon>
        <taxon>Hypocreomycetidae</taxon>
        <taxon>Hypocreales</taxon>
        <taxon>Nectriaceae</taxon>
        <taxon>Dactylonectria</taxon>
    </lineage>
</organism>
<proteinExistence type="predicted"/>
<dbReference type="Pfam" id="PF26639">
    <property type="entry name" value="Het-6_barrel"/>
    <property type="match status" value="1"/>
</dbReference>
<gene>
    <name evidence="2" type="ORF">EDB81DRAFT_807750</name>
</gene>
<dbReference type="PANTHER" id="PTHR24148:SF73">
    <property type="entry name" value="HET DOMAIN PROTEIN (AFU_ORTHOLOGUE AFUA_8G01020)"/>
    <property type="match status" value="1"/>
</dbReference>
<dbReference type="InterPro" id="IPR010730">
    <property type="entry name" value="HET"/>
</dbReference>
<dbReference type="AlphaFoldDB" id="A0A9P9E5B5"/>
<keyword evidence="3" id="KW-1185">Reference proteome</keyword>
<name>A0A9P9E5B5_9HYPO</name>
<evidence type="ECO:0000313" key="3">
    <source>
        <dbReference type="Proteomes" id="UP000738349"/>
    </source>
</evidence>
<sequence length="770" mass="85537">MSPPPFKYEPLSASDCIRLVHLSKHNEAPHGFKVRLSETNLRGGTVFHALSYTWGLPYQVDLADLEKPNPNSGEIFAIQVDGNDGQEVTVTENAFYVLKQLVINAKEESIMPIWVDALCINQCDEVEKSSQVNMMSDIYSLASQVVVWLGKDDPAPRFLTMHSNRELDQFLTDVAMEKRDAIPTTDTLDKMGLESLQDWQEMWFEYVSFYRRQRYFRRAWIIQETALAREITVLCGSHTLDWTRLVVIGNLLHVSKLAAQWSLLGSHSDMFTQKPGWSPGNEIRQLHTFRTDHRLNGGLPMHLHQTKANFMRGRQDRETDDVATEALLKSLGALGDKHHKEYAYFALVLRQFSDYQTTDKRDHVFAALAFCRPFFTKAGMEPPITPSYKMTVQEVFTQVTVKLLNSLPLLSLLSYVTEEKRTVLGLPSWVPDFSASFTNRPLILRGVIVPSGKDSSDDGIYDDYGKSKYEPIYNASRIKWPIEGEKPLVVVDGSNLCVLGTRLGLVEVINPATFTTAAQFSYLPYLEFAVTTLPRFYSPTGQPRSEALWRTMFGNYGDWEKEYPASFFTGAAWFRQHVLENLAATTINKLGEGGGDWGGYFAELIRTSALLGTLADDGAGITFVPNAVELALQINTYMGKVLGAIQGVSGAEGGAMDNLDAAHAAAAAASIGTSEAEMMCLEMLAAGMSLMNKAMYTTGEGGLGVGPRGMRPGDEVWVIRGGRVPFVLRRRENSTAGDEFSLVGETYLHGAMDGDMLDEMGASAMEIVLC</sequence>